<reference evidence="2 3" key="1">
    <citation type="journal article" date="2016" name="Sci. Rep.">
        <title>Metabolic traits of an uncultured archaeal lineage -MSBL1- from brine pools of the Red Sea.</title>
        <authorList>
            <person name="Mwirichia R."/>
            <person name="Alam I."/>
            <person name="Rashid M."/>
            <person name="Vinu M."/>
            <person name="Ba-Alawi W."/>
            <person name="Anthony Kamau A."/>
            <person name="Kamanda Ngugi D."/>
            <person name="Goker M."/>
            <person name="Klenk H.P."/>
            <person name="Bajic V."/>
            <person name="Stingl U."/>
        </authorList>
    </citation>
    <scope>NUCLEOTIDE SEQUENCE [LARGE SCALE GENOMIC DNA]</scope>
    <source>
        <strain evidence="2">SCGC-AAA259B11</strain>
    </source>
</reference>
<keyword evidence="1" id="KW-0812">Transmembrane</keyword>
<feature type="transmembrane region" description="Helical" evidence="1">
    <location>
        <begin position="40"/>
        <end position="62"/>
    </location>
</feature>
<evidence type="ECO:0000313" key="3">
    <source>
        <dbReference type="Proteomes" id="UP000070184"/>
    </source>
</evidence>
<keyword evidence="1" id="KW-0472">Membrane</keyword>
<evidence type="ECO:0000256" key="1">
    <source>
        <dbReference type="SAM" id="Phobius"/>
    </source>
</evidence>
<comment type="caution">
    <text evidence="2">The sequence shown here is derived from an EMBL/GenBank/DDBJ whole genome shotgun (WGS) entry which is preliminary data.</text>
</comment>
<accession>A0A133U4Z6</accession>
<dbReference type="AlphaFoldDB" id="A0A133U4Z6"/>
<dbReference type="Proteomes" id="UP000070184">
    <property type="component" value="Unassembled WGS sequence"/>
</dbReference>
<sequence length="136" mass="14963">MPDQDIEEIVDKRMKEIKKEFGDRPIYGATREGFWSRIGWVDGISLIVLGIGLIILFLSLILELSGGLGELAIILSAVGTTASVLSLLTATHTWSKGRQDHIANLTGHVLEENVKQSAILQQQTQTLADIREALKK</sequence>
<protein>
    <submittedName>
        <fullName evidence="2">Uncharacterized protein</fullName>
    </submittedName>
</protein>
<keyword evidence="1" id="KW-1133">Transmembrane helix</keyword>
<gene>
    <name evidence="2" type="ORF">AKJ61_03300</name>
</gene>
<dbReference type="EMBL" id="LHXK01000046">
    <property type="protein sequence ID" value="KXA89255.1"/>
    <property type="molecule type" value="Genomic_DNA"/>
</dbReference>
<keyword evidence="3" id="KW-1185">Reference proteome</keyword>
<organism evidence="2 3">
    <name type="scientific">candidate division MSBL1 archaeon SCGC-AAA259B11</name>
    <dbReference type="NCBI Taxonomy" id="1698260"/>
    <lineage>
        <taxon>Archaea</taxon>
        <taxon>Methanobacteriati</taxon>
        <taxon>Methanobacteriota</taxon>
        <taxon>candidate division MSBL1</taxon>
    </lineage>
</organism>
<name>A0A133U4Z6_9EURY</name>
<evidence type="ECO:0000313" key="2">
    <source>
        <dbReference type="EMBL" id="KXA89255.1"/>
    </source>
</evidence>
<feature type="transmembrane region" description="Helical" evidence="1">
    <location>
        <begin position="68"/>
        <end position="88"/>
    </location>
</feature>
<proteinExistence type="predicted"/>